<dbReference type="InterPro" id="IPR016097">
    <property type="entry name" value="DUF695"/>
</dbReference>
<evidence type="ECO:0000313" key="3">
    <source>
        <dbReference type="Proteomes" id="UP000430021"/>
    </source>
</evidence>
<proteinExistence type="predicted"/>
<evidence type="ECO:0000313" key="2">
    <source>
        <dbReference type="EMBL" id="MXP37085.1"/>
    </source>
</evidence>
<protein>
    <submittedName>
        <fullName evidence="2">DUF695 domain-containing protein</fullName>
    </submittedName>
</protein>
<name>A0A6I4UHV6_9SPHN</name>
<accession>A0A6I4UHV6</accession>
<gene>
    <name evidence="2" type="ORF">GRI59_00435</name>
</gene>
<dbReference type="OrthoDB" id="7839302at2"/>
<evidence type="ECO:0000259" key="1">
    <source>
        <dbReference type="Pfam" id="PF05117"/>
    </source>
</evidence>
<dbReference type="Proteomes" id="UP000430021">
    <property type="component" value="Unassembled WGS sequence"/>
</dbReference>
<dbReference type="EMBL" id="WTYB01000001">
    <property type="protein sequence ID" value="MXP37085.1"/>
    <property type="molecule type" value="Genomic_DNA"/>
</dbReference>
<comment type="caution">
    <text evidence="2">The sequence shown here is derived from an EMBL/GenBank/DDBJ whole genome shotgun (WGS) entry which is preliminary data.</text>
</comment>
<dbReference type="RefSeq" id="WP_160760352.1">
    <property type="nucleotide sequence ID" value="NZ_BAAADZ010000002.1"/>
</dbReference>
<dbReference type="Pfam" id="PF05117">
    <property type="entry name" value="DUF695"/>
    <property type="match status" value="1"/>
</dbReference>
<dbReference type="AlphaFoldDB" id="A0A6I4UHV6"/>
<organism evidence="2 3">
    <name type="scientific">Erythrobacter ramosus</name>
    <dbReference type="NCBI Taxonomy" id="35811"/>
    <lineage>
        <taxon>Bacteria</taxon>
        <taxon>Pseudomonadati</taxon>
        <taxon>Pseudomonadota</taxon>
        <taxon>Alphaproteobacteria</taxon>
        <taxon>Sphingomonadales</taxon>
        <taxon>Erythrobacteraceae</taxon>
        <taxon>Erythrobacter/Porphyrobacter group</taxon>
        <taxon>Erythrobacter</taxon>
    </lineage>
</organism>
<sequence length="124" mass="13236">MEEGWYFSAERVDDLPASTFVDVALSRRVPITCAPIMAYFSERMHALRPDSLSSQDEFDHLVALECSLETRLKAEAGAVHAGRCTTAGCHDFHLHTAAHTPIAATAAEGDGGSSGLCLQHGAPP</sequence>
<reference evidence="2 3" key="1">
    <citation type="submission" date="2019-12" db="EMBL/GenBank/DDBJ databases">
        <title>Genomic-based taxomic classification of the family Erythrobacteraceae.</title>
        <authorList>
            <person name="Xu L."/>
        </authorList>
    </citation>
    <scope>NUCLEOTIDE SEQUENCE [LARGE SCALE GENOMIC DNA]</scope>
    <source>
        <strain evidence="2 3">JCM 10282</strain>
    </source>
</reference>
<feature type="domain" description="DUF695" evidence="1">
    <location>
        <begin position="4"/>
        <end position="106"/>
    </location>
</feature>